<comment type="similarity">
    <text evidence="2">Belongs to the multi antimicrobial extrusion (MATE) (TC 2.A.66.1) family.</text>
</comment>
<name>A0ABY7ANV0_9ALTE</name>
<evidence type="ECO:0000256" key="5">
    <source>
        <dbReference type="ARBA" id="ARBA00022989"/>
    </source>
</evidence>
<evidence type="ECO:0000256" key="3">
    <source>
        <dbReference type="ARBA" id="ARBA00022448"/>
    </source>
</evidence>
<dbReference type="Proteomes" id="UP001163726">
    <property type="component" value="Chromosome"/>
</dbReference>
<proteinExistence type="inferred from homology"/>
<gene>
    <name evidence="8" type="ORF">OLW01_12810</name>
</gene>
<keyword evidence="5 7" id="KW-1133">Transmembrane helix</keyword>
<feature type="transmembrane region" description="Helical" evidence="7">
    <location>
        <begin position="358"/>
        <end position="380"/>
    </location>
</feature>
<keyword evidence="9" id="KW-1185">Reference proteome</keyword>
<keyword evidence="3" id="KW-0813">Transport</keyword>
<protein>
    <submittedName>
        <fullName evidence="8">MATE family efflux transporter</fullName>
    </submittedName>
</protein>
<feature type="transmembrane region" description="Helical" evidence="7">
    <location>
        <begin position="277"/>
        <end position="296"/>
    </location>
</feature>
<evidence type="ECO:0000256" key="7">
    <source>
        <dbReference type="SAM" id="Phobius"/>
    </source>
</evidence>
<comment type="subcellular location">
    <subcellularLocation>
        <location evidence="1">Membrane</location>
        <topology evidence="1">Multi-pass membrane protein</topology>
    </subcellularLocation>
</comment>
<dbReference type="InterPro" id="IPR050222">
    <property type="entry name" value="MATE_MdtK"/>
</dbReference>
<feature type="transmembrane region" description="Helical" evidence="7">
    <location>
        <begin position="246"/>
        <end position="265"/>
    </location>
</feature>
<dbReference type="PANTHER" id="PTHR43298:SF2">
    <property type="entry name" value="FMN_FAD EXPORTER YEEO-RELATED"/>
    <property type="match status" value="1"/>
</dbReference>
<sequence>MFLNVLNFSSIQLRAILAIAIPMIVSNVTTPLLGLVDTAVLGHLPQPHLLAGVTISSMLITAAVWIFGFLRMSVTGLTAQASVKSDGGIQTNIILKQTLTIAGLAAILILLLQSPYLQLGLWYANTESLTQLSARDYFEIRIWAIPASLANLVLIGWLLAQHKAKQIMWVQILINLTNLVLDLILVYQFNLGVKGVAWASFIAEYLGFICLLLIARPLILPNRLIQWQQSFSWQQLKPFMLVNRDILLRTLILQSALLFITFQGARLGVNIVASNAVLMNFMMLISLGLDGIAYAAEVLVGKHYGAKKAKLLKQTLNACAFFTAVFAIFYSLLFIIFGQKIINLMTDITPIREIASDYLIYIMVLPVTAAACFLLDGVFIGLAASKTMRNSMLVSVCAVFFPVWFICDMVLSGIQAQWANHALWIALNTMMIARGITLYRKIPAYIARAESSNVTSD</sequence>
<evidence type="ECO:0000256" key="6">
    <source>
        <dbReference type="ARBA" id="ARBA00023136"/>
    </source>
</evidence>
<evidence type="ECO:0000313" key="9">
    <source>
        <dbReference type="Proteomes" id="UP001163726"/>
    </source>
</evidence>
<dbReference type="InterPro" id="IPR002528">
    <property type="entry name" value="MATE_fam"/>
</dbReference>
<evidence type="ECO:0000313" key="8">
    <source>
        <dbReference type="EMBL" id="WAJ70009.1"/>
    </source>
</evidence>
<feature type="transmembrane region" description="Helical" evidence="7">
    <location>
        <begin position="48"/>
        <end position="72"/>
    </location>
</feature>
<dbReference type="PANTHER" id="PTHR43298">
    <property type="entry name" value="MULTIDRUG RESISTANCE PROTEIN NORM-RELATED"/>
    <property type="match status" value="1"/>
</dbReference>
<dbReference type="EMBL" id="CP109965">
    <property type="protein sequence ID" value="WAJ70009.1"/>
    <property type="molecule type" value="Genomic_DNA"/>
</dbReference>
<feature type="transmembrane region" description="Helical" evidence="7">
    <location>
        <begin position="167"/>
        <end position="189"/>
    </location>
</feature>
<feature type="transmembrane region" description="Helical" evidence="7">
    <location>
        <begin position="392"/>
        <end position="415"/>
    </location>
</feature>
<evidence type="ECO:0000256" key="1">
    <source>
        <dbReference type="ARBA" id="ARBA00004141"/>
    </source>
</evidence>
<dbReference type="Pfam" id="PF01554">
    <property type="entry name" value="MatE"/>
    <property type="match status" value="2"/>
</dbReference>
<feature type="transmembrane region" description="Helical" evidence="7">
    <location>
        <begin position="93"/>
        <end position="112"/>
    </location>
</feature>
<feature type="transmembrane region" description="Helical" evidence="7">
    <location>
        <begin position="195"/>
        <end position="215"/>
    </location>
</feature>
<reference evidence="8" key="1">
    <citation type="submission" date="2022-10" db="EMBL/GenBank/DDBJ databases">
        <title>Catenovulum adriacola sp. nov. isolated in the Harbour of Susak.</title>
        <authorList>
            <person name="Schoch T."/>
            <person name="Reich S.J."/>
            <person name="Stoeferle S."/>
            <person name="Flaiz M."/>
            <person name="Kazda M."/>
            <person name="Riedel C.U."/>
            <person name="Duerre P."/>
        </authorList>
    </citation>
    <scope>NUCLEOTIDE SEQUENCE</scope>
    <source>
        <strain evidence="8">TS8</strain>
    </source>
</reference>
<feature type="transmembrane region" description="Helical" evidence="7">
    <location>
        <begin position="140"/>
        <end position="160"/>
    </location>
</feature>
<organism evidence="8 9">
    <name type="scientific">Catenovulum adriaticum</name>
    <dbReference type="NCBI Taxonomy" id="2984846"/>
    <lineage>
        <taxon>Bacteria</taxon>
        <taxon>Pseudomonadati</taxon>
        <taxon>Pseudomonadota</taxon>
        <taxon>Gammaproteobacteria</taxon>
        <taxon>Alteromonadales</taxon>
        <taxon>Alteromonadaceae</taxon>
        <taxon>Catenovulum</taxon>
    </lineage>
</organism>
<dbReference type="InterPro" id="IPR044644">
    <property type="entry name" value="DinF-like"/>
</dbReference>
<dbReference type="RefSeq" id="WP_268074308.1">
    <property type="nucleotide sequence ID" value="NZ_CP109965.1"/>
</dbReference>
<feature type="transmembrane region" description="Helical" evidence="7">
    <location>
        <begin position="12"/>
        <end position="36"/>
    </location>
</feature>
<evidence type="ECO:0000256" key="2">
    <source>
        <dbReference type="ARBA" id="ARBA00010199"/>
    </source>
</evidence>
<dbReference type="CDD" id="cd13136">
    <property type="entry name" value="MATE_DinF_like"/>
    <property type="match status" value="1"/>
</dbReference>
<accession>A0ABY7ANV0</accession>
<feature type="transmembrane region" description="Helical" evidence="7">
    <location>
        <begin position="316"/>
        <end position="338"/>
    </location>
</feature>
<keyword evidence="6 7" id="KW-0472">Membrane</keyword>
<feature type="transmembrane region" description="Helical" evidence="7">
    <location>
        <begin position="421"/>
        <end position="439"/>
    </location>
</feature>
<keyword evidence="4 7" id="KW-0812">Transmembrane</keyword>
<dbReference type="NCBIfam" id="TIGR00797">
    <property type="entry name" value="matE"/>
    <property type="match status" value="1"/>
</dbReference>
<evidence type="ECO:0000256" key="4">
    <source>
        <dbReference type="ARBA" id="ARBA00022692"/>
    </source>
</evidence>